<dbReference type="CDD" id="cd04590">
    <property type="entry name" value="CBS_pair_CorC_HlyC_assoc"/>
    <property type="match status" value="1"/>
</dbReference>
<feature type="domain" description="CBS" evidence="12">
    <location>
        <begin position="287"/>
        <end position="344"/>
    </location>
</feature>
<feature type="transmembrane region" description="Helical" evidence="11">
    <location>
        <begin position="6"/>
        <end position="30"/>
    </location>
</feature>
<evidence type="ECO:0000313" key="14">
    <source>
        <dbReference type="EMBL" id="MET3729506.1"/>
    </source>
</evidence>
<dbReference type="PANTHER" id="PTHR43099">
    <property type="entry name" value="UPF0053 PROTEIN YRKA"/>
    <property type="match status" value="1"/>
</dbReference>
<dbReference type="InterPro" id="IPR005170">
    <property type="entry name" value="Transptr-assoc_dom"/>
</dbReference>
<feature type="transmembrane region" description="Helical" evidence="11">
    <location>
        <begin position="100"/>
        <end position="125"/>
    </location>
</feature>
<evidence type="ECO:0000256" key="6">
    <source>
        <dbReference type="ARBA" id="ARBA00022989"/>
    </source>
</evidence>
<feature type="transmembrane region" description="Helical" evidence="11">
    <location>
        <begin position="137"/>
        <end position="159"/>
    </location>
</feature>
<dbReference type="EMBL" id="JBEPMP010000001">
    <property type="protein sequence ID" value="MET3729506.1"/>
    <property type="molecule type" value="Genomic_DNA"/>
</dbReference>
<gene>
    <name evidence="14" type="ORF">ABID52_003087</name>
</gene>
<keyword evidence="3" id="KW-1003">Cell membrane</keyword>
<dbReference type="PANTHER" id="PTHR43099:SF2">
    <property type="entry name" value="UPF0053 PROTEIN YRKA"/>
    <property type="match status" value="1"/>
</dbReference>
<dbReference type="InterPro" id="IPR051676">
    <property type="entry name" value="UPF0053_domain"/>
</dbReference>
<evidence type="ECO:0000259" key="13">
    <source>
        <dbReference type="PROSITE" id="PS51846"/>
    </source>
</evidence>
<sequence length="453" mass="50738">MDSLTLLKLLAVAVLILLTAFFVAAEFAIVKIRKSRIDQLAEEGNKRAIAAQKVISNLDGSLSACQLGITITALGLGWLGEPTVEAILGPVFEKMDLSPAIVHTLSFAIAFASITFLHVVLGELAPKTVAIQKAETISLLLSPALIGFYRVMYPFIWFLNGSAQLLVRMFGLKPASEHDMAHTEEELRLILSESYKSGEINKSEFSYVEKVFEFDDRTAKEIMVPRTEMVCLYEDNTVAENINIIAEEKYTRYPVVGEDKDNVLGMVNAKEVFFDLIKGKEYPLEHYIRPTLSVFENTPIKETLLKLQKKGFHMAVLVDEYGGTAGIVTIEDILEELVGEIRDEFDEDESPMIHAVSPNVKHFDGKVLIAEVNDIYGLEIDDSELDTIGGWVLSQNSEIQENQVISYDEYDFKVIEIDGHQVKKIEITKRLNQDEVNTSSSQELEHNLVEKEA</sequence>
<dbReference type="SUPFAM" id="SSF56176">
    <property type="entry name" value="FAD-binding/transporter-associated domain-like"/>
    <property type="match status" value="1"/>
</dbReference>
<keyword evidence="7 9" id="KW-0129">CBS domain</keyword>
<evidence type="ECO:0000256" key="1">
    <source>
        <dbReference type="ARBA" id="ARBA00004651"/>
    </source>
</evidence>
<dbReference type="InterPro" id="IPR002550">
    <property type="entry name" value="CNNM"/>
</dbReference>
<dbReference type="InterPro" id="IPR000644">
    <property type="entry name" value="CBS_dom"/>
</dbReference>
<evidence type="ECO:0000256" key="11">
    <source>
        <dbReference type="SAM" id="Phobius"/>
    </source>
</evidence>
<evidence type="ECO:0000256" key="2">
    <source>
        <dbReference type="ARBA" id="ARBA00006337"/>
    </source>
</evidence>
<dbReference type="SUPFAM" id="SSF54631">
    <property type="entry name" value="CBS-domain pair"/>
    <property type="match status" value="1"/>
</dbReference>
<proteinExistence type="inferred from homology"/>
<dbReference type="SMART" id="SM01091">
    <property type="entry name" value="CorC_HlyC"/>
    <property type="match status" value="1"/>
</dbReference>
<protein>
    <submittedName>
        <fullName evidence="14">CBS domain containing-hemolysin-like protein</fullName>
    </submittedName>
</protein>
<dbReference type="InterPro" id="IPR016169">
    <property type="entry name" value="FAD-bd_PCMH_sub2"/>
</dbReference>
<keyword evidence="15" id="KW-1185">Reference proteome</keyword>
<accession>A0ABV2LLP4</accession>
<evidence type="ECO:0000256" key="7">
    <source>
        <dbReference type="ARBA" id="ARBA00023122"/>
    </source>
</evidence>
<reference evidence="14 15" key="1">
    <citation type="submission" date="2024-06" db="EMBL/GenBank/DDBJ databases">
        <title>Genomic Encyclopedia of Type Strains, Phase IV (KMG-IV): sequencing the most valuable type-strain genomes for metagenomic binning, comparative biology and taxonomic classification.</title>
        <authorList>
            <person name="Goeker M."/>
        </authorList>
    </citation>
    <scope>NUCLEOTIDE SEQUENCE [LARGE SCALE GENOMIC DNA]</scope>
    <source>
        <strain evidence="14 15">DSM 100124</strain>
    </source>
</reference>
<keyword evidence="6 10" id="KW-1133">Transmembrane helix</keyword>
<evidence type="ECO:0000256" key="10">
    <source>
        <dbReference type="PROSITE-ProRule" id="PRU01193"/>
    </source>
</evidence>
<dbReference type="Gene3D" id="3.10.580.10">
    <property type="entry name" value="CBS-domain"/>
    <property type="match status" value="1"/>
</dbReference>
<name>A0ABV2LLP4_9BACL</name>
<dbReference type="Pfam" id="PF01595">
    <property type="entry name" value="CNNM"/>
    <property type="match status" value="1"/>
</dbReference>
<dbReference type="InterPro" id="IPR036318">
    <property type="entry name" value="FAD-bd_PCMH-like_sf"/>
</dbReference>
<dbReference type="PROSITE" id="PS51371">
    <property type="entry name" value="CBS"/>
    <property type="match status" value="2"/>
</dbReference>
<organism evidence="14 15">
    <name type="scientific">Fictibacillus halophilus</name>
    <dbReference type="NCBI Taxonomy" id="1610490"/>
    <lineage>
        <taxon>Bacteria</taxon>
        <taxon>Bacillati</taxon>
        <taxon>Bacillota</taxon>
        <taxon>Bacilli</taxon>
        <taxon>Bacillales</taxon>
        <taxon>Fictibacillaceae</taxon>
        <taxon>Fictibacillus</taxon>
    </lineage>
</organism>
<feature type="domain" description="CBS" evidence="12">
    <location>
        <begin position="223"/>
        <end position="284"/>
    </location>
</feature>
<evidence type="ECO:0000259" key="12">
    <source>
        <dbReference type="PROSITE" id="PS51371"/>
    </source>
</evidence>
<dbReference type="Pfam" id="PF03471">
    <property type="entry name" value="CorC_HlyC"/>
    <property type="match status" value="1"/>
</dbReference>
<keyword evidence="5" id="KW-0677">Repeat</keyword>
<comment type="caution">
    <text evidence="14">The sequence shown here is derived from an EMBL/GenBank/DDBJ whole genome shotgun (WGS) entry which is preliminary data.</text>
</comment>
<dbReference type="Pfam" id="PF00571">
    <property type="entry name" value="CBS"/>
    <property type="match status" value="2"/>
</dbReference>
<dbReference type="InterPro" id="IPR044751">
    <property type="entry name" value="Ion_transp-like_CBS"/>
</dbReference>
<dbReference type="PROSITE" id="PS51846">
    <property type="entry name" value="CNNM"/>
    <property type="match status" value="1"/>
</dbReference>
<dbReference type="Proteomes" id="UP001549097">
    <property type="component" value="Unassembled WGS sequence"/>
</dbReference>
<dbReference type="InterPro" id="IPR046342">
    <property type="entry name" value="CBS_dom_sf"/>
</dbReference>
<evidence type="ECO:0000256" key="4">
    <source>
        <dbReference type="ARBA" id="ARBA00022692"/>
    </source>
</evidence>
<evidence type="ECO:0000256" key="5">
    <source>
        <dbReference type="ARBA" id="ARBA00022737"/>
    </source>
</evidence>
<evidence type="ECO:0000256" key="8">
    <source>
        <dbReference type="ARBA" id="ARBA00023136"/>
    </source>
</evidence>
<comment type="similarity">
    <text evidence="2">Belongs to the UPF0053 family.</text>
</comment>
<feature type="transmembrane region" description="Helical" evidence="11">
    <location>
        <begin position="62"/>
        <end position="80"/>
    </location>
</feature>
<evidence type="ECO:0000256" key="3">
    <source>
        <dbReference type="ARBA" id="ARBA00022475"/>
    </source>
</evidence>
<keyword evidence="8 10" id="KW-0472">Membrane</keyword>
<dbReference type="SMART" id="SM00116">
    <property type="entry name" value="CBS"/>
    <property type="match status" value="2"/>
</dbReference>
<evidence type="ECO:0000313" key="15">
    <source>
        <dbReference type="Proteomes" id="UP001549097"/>
    </source>
</evidence>
<feature type="domain" description="CNNM transmembrane" evidence="13">
    <location>
        <begin position="1"/>
        <end position="204"/>
    </location>
</feature>
<comment type="subcellular location">
    <subcellularLocation>
        <location evidence="1">Cell membrane</location>
        <topology evidence="1">Multi-pass membrane protein</topology>
    </subcellularLocation>
</comment>
<evidence type="ECO:0000256" key="9">
    <source>
        <dbReference type="PROSITE-ProRule" id="PRU00703"/>
    </source>
</evidence>
<dbReference type="Gene3D" id="3.30.465.10">
    <property type="match status" value="1"/>
</dbReference>
<keyword evidence="4 10" id="KW-0812">Transmembrane</keyword>